<dbReference type="RefSeq" id="WP_047036211.1">
    <property type="nucleotide sequence ID" value="NZ_CP011404.1"/>
</dbReference>
<dbReference type="Proteomes" id="UP000035027">
    <property type="component" value="Plasmid pR1"/>
</dbReference>
<accession>A0A0F7PWI7</accession>
<sequence>MNERKITYKFSAPGHTVLIVDEELPKGIWIGDKVKADNLVFIITGIPISDRNTFMVDETDKIDVNQIVEFYKA</sequence>
<organism evidence="1 2">
    <name type="scientific">Ligilactobacillus salivarius str. Ren</name>
    <dbReference type="NCBI Taxonomy" id="1194971"/>
    <lineage>
        <taxon>Bacteria</taxon>
        <taxon>Bacillati</taxon>
        <taxon>Bacillota</taxon>
        <taxon>Bacilli</taxon>
        <taxon>Lactobacillales</taxon>
        <taxon>Lactobacillaceae</taxon>
        <taxon>Ligilactobacillus</taxon>
    </lineage>
</organism>
<gene>
    <name evidence="1" type="ORF">LsR_01855</name>
</gene>
<reference evidence="1 2" key="1">
    <citation type="submission" date="2015-04" db="EMBL/GenBank/DDBJ databases">
        <title>Complete genome sequence of Lactobacillus salivarius Ren, a probiotic strain with antitumor activity.</title>
        <authorList>
            <person name="Sun E."/>
            <person name="Zhao L."/>
            <person name="Liu S."/>
            <person name="Zhang M."/>
            <person name="Guo H."/>
            <person name="Ren F."/>
        </authorList>
    </citation>
    <scope>NUCLEOTIDE SEQUENCE [LARGE SCALE GENOMIC DNA]</scope>
    <source>
        <strain evidence="1 2">Ren</strain>
        <plasmid evidence="1 2">pR1</plasmid>
    </source>
</reference>
<dbReference type="AlphaFoldDB" id="A0A0F7PWI7"/>
<keyword evidence="1" id="KW-0614">Plasmid</keyword>
<evidence type="ECO:0000313" key="2">
    <source>
        <dbReference type="Proteomes" id="UP000035027"/>
    </source>
</evidence>
<geneLocation type="plasmid" evidence="1 2">
    <name>pR1</name>
</geneLocation>
<protein>
    <submittedName>
        <fullName evidence="1">Uncharacterized protein</fullName>
    </submittedName>
</protein>
<evidence type="ECO:0000313" key="1">
    <source>
        <dbReference type="EMBL" id="AKI05373.1"/>
    </source>
</evidence>
<name>A0A0F7PWI7_9LACO</name>
<dbReference type="EMBL" id="CP011404">
    <property type="protein sequence ID" value="AKI05373.1"/>
    <property type="molecule type" value="Genomic_DNA"/>
</dbReference>
<proteinExistence type="predicted"/>